<dbReference type="HOGENOM" id="CLU_3424555_0_0_9"/>
<reference evidence="2" key="1">
    <citation type="submission" date="2011-07" db="EMBL/GenBank/DDBJ databases">
        <title>Complete genome sequence of Acetobacterium woodii.</title>
        <authorList>
            <person name="Poehlein A."/>
            <person name="Schmidt S."/>
            <person name="Kaster A.-K."/>
            <person name="Goenrich M."/>
            <person name="Vollmers J."/>
            <person name="Thuermer A."/>
            <person name="Gottschalk G."/>
            <person name="Thauer R.K."/>
            <person name="Daniel R."/>
            <person name="Mueller V."/>
        </authorList>
    </citation>
    <scope>NUCLEOTIDE SEQUENCE [LARGE SCALE GENOMIC DNA]</scope>
    <source>
        <strain evidence="2">ATCC 29683 / DSM 1030 / JCM 2381 / KCTC 1655 / WB1</strain>
    </source>
</reference>
<dbReference type="AlphaFoldDB" id="H6LIT8"/>
<evidence type="ECO:0000313" key="2">
    <source>
        <dbReference type="Proteomes" id="UP000007177"/>
    </source>
</evidence>
<protein>
    <submittedName>
        <fullName evidence="1">Uncharacterized protein</fullName>
    </submittedName>
</protein>
<gene>
    <name evidence="1" type="ordered locus">Awo_c30990</name>
</gene>
<dbReference type="KEGG" id="awo:Awo_c30990"/>
<dbReference type="STRING" id="931626.Awo_c30990"/>
<organism evidence="1 2">
    <name type="scientific">Acetobacterium woodii (strain ATCC 29683 / DSM 1030 / JCM 2381 / KCTC 1655 / WB1)</name>
    <dbReference type="NCBI Taxonomy" id="931626"/>
    <lineage>
        <taxon>Bacteria</taxon>
        <taxon>Bacillati</taxon>
        <taxon>Bacillota</taxon>
        <taxon>Clostridia</taxon>
        <taxon>Eubacteriales</taxon>
        <taxon>Eubacteriaceae</taxon>
        <taxon>Acetobacterium</taxon>
    </lineage>
</organism>
<dbReference type="EMBL" id="CP002987">
    <property type="protein sequence ID" value="AFA49827.1"/>
    <property type="molecule type" value="Genomic_DNA"/>
</dbReference>
<reference evidence="1 2" key="2">
    <citation type="journal article" date="2012" name="PLoS ONE">
        <title>An ancient pathway combining carbon dioxide fixation with the generation and utilization of a sodium ion gradient for ATP synthesis.</title>
        <authorList>
            <person name="Poehlein A."/>
            <person name="Schmidt S."/>
            <person name="Kaster A.K."/>
            <person name="Goenrich M."/>
            <person name="Vollmers J."/>
            <person name="Thurmer A."/>
            <person name="Bertsch J."/>
            <person name="Schuchmann K."/>
            <person name="Voigt B."/>
            <person name="Hecker M."/>
            <person name="Daniel R."/>
            <person name="Thauer R.K."/>
            <person name="Gottschalk G."/>
            <person name="Muller V."/>
        </authorList>
    </citation>
    <scope>NUCLEOTIDE SEQUENCE [LARGE SCALE GENOMIC DNA]</scope>
    <source>
        <strain evidence="2">ATCC 29683 / DSM 1030 / JCM 2381 / KCTC 1655 / WB1</strain>
    </source>
</reference>
<keyword evidence="2" id="KW-1185">Reference proteome</keyword>
<sequence>MDETIIKRINESFLVRYYGKEE</sequence>
<dbReference type="Proteomes" id="UP000007177">
    <property type="component" value="Chromosome"/>
</dbReference>
<evidence type="ECO:0000313" key="1">
    <source>
        <dbReference type="EMBL" id="AFA49827.1"/>
    </source>
</evidence>
<proteinExistence type="predicted"/>
<name>H6LIT8_ACEWD</name>
<accession>H6LIT8</accession>